<accession>A0ACC1TC71</accession>
<comment type="caution">
    <text evidence="1">The sequence shown here is derived from an EMBL/GenBank/DDBJ whole genome shotgun (WGS) entry which is preliminary data.</text>
</comment>
<dbReference type="EMBL" id="JANHOG010000106">
    <property type="protein sequence ID" value="KAJ3558172.1"/>
    <property type="molecule type" value="Genomic_DNA"/>
</dbReference>
<organism evidence="1 2">
    <name type="scientific">Phlebia brevispora</name>
    <dbReference type="NCBI Taxonomy" id="194682"/>
    <lineage>
        <taxon>Eukaryota</taxon>
        <taxon>Fungi</taxon>
        <taxon>Dikarya</taxon>
        <taxon>Basidiomycota</taxon>
        <taxon>Agaricomycotina</taxon>
        <taxon>Agaricomycetes</taxon>
        <taxon>Polyporales</taxon>
        <taxon>Meruliaceae</taxon>
        <taxon>Phlebia</taxon>
    </lineage>
</organism>
<name>A0ACC1TC71_9APHY</name>
<evidence type="ECO:0000313" key="1">
    <source>
        <dbReference type="EMBL" id="KAJ3558172.1"/>
    </source>
</evidence>
<evidence type="ECO:0000313" key="2">
    <source>
        <dbReference type="Proteomes" id="UP001148662"/>
    </source>
</evidence>
<gene>
    <name evidence="1" type="ORF">NM688_g1078</name>
</gene>
<keyword evidence="2" id="KW-1185">Reference proteome</keyword>
<protein>
    <submittedName>
        <fullName evidence="1">Uncharacterized protein</fullName>
    </submittedName>
</protein>
<reference evidence="1" key="1">
    <citation type="submission" date="2022-07" db="EMBL/GenBank/DDBJ databases">
        <title>Genome Sequence of Phlebia brevispora.</title>
        <authorList>
            <person name="Buettner E."/>
        </authorList>
    </citation>
    <scope>NUCLEOTIDE SEQUENCE</scope>
    <source>
        <strain evidence="1">MPL23</strain>
    </source>
</reference>
<dbReference type="Proteomes" id="UP001148662">
    <property type="component" value="Unassembled WGS sequence"/>
</dbReference>
<proteinExistence type="predicted"/>
<sequence>MSLVVHHYARKDQVQPSADALLHAGWNVARHALTHTWRSAEASIDLDVFASRGNAYCYAVEPPQVHLGEYPSHSQQLKEWDQDLSDDEMYRTADLLDFETSLLPYEVSQTAGVIQPSFDVSSSVCAPKLLQHTWQGQSDSHIFDRSEANGEPRSSTSAVPAANDLGGTSILLASMSEWPLRRADVPSLPLPRSRYSTKDIIMADHSSSMPEVPRMDPHHEDHEATKSSLFFHYAHSEGAEAHATSSDVLLKTHPSTIFDATQMPSSHHEHSSLSYTFPAASPIPGLSNVDSNIATENAALANESSIELELPSVSRDIVQDDSDPANSAFVIHDDSDSQDTVLEDDDSLFPSSRSWLREDSEDPAILVHNRTIKMDRDQDHEELSSAAFTLANSRKLRRDEDEDSIYGPLTPSDYDGEAMPDIQHMIGSVSQRGQIDEVQVSSPRCNENSDSSFRQLVSVRPTHQYNVQGSLAEFIPKRTPSIHPNLPSLSASPSPIPPHSTDSVDRFLRQPFARCAWVIPIRGTPPWAGASEAVFVSYLDHIDDIIGAIVWTPDALHTFWDHIVRIRAAGTCGALGIAFELAHLPRRLSDARESPQRKRLPLLSTLDHIKVHVDTAYAARLRSMLDSWTYPPAPSAAEDSTWDFNEGSCIYMSSDDDIDFGSKLDIEVDDEQGDLSHIPQQSVAEQKPWLQGAILPLVDERNRGVLLI</sequence>